<evidence type="ECO:0008006" key="4">
    <source>
        <dbReference type="Google" id="ProtNLM"/>
    </source>
</evidence>
<dbReference type="Proteomes" id="UP000070483">
    <property type="component" value="Unassembled WGS sequence"/>
</dbReference>
<feature type="transmembrane region" description="Helical" evidence="1">
    <location>
        <begin position="143"/>
        <end position="160"/>
    </location>
</feature>
<keyword evidence="1" id="KW-0812">Transmembrane</keyword>
<sequence length="228" mass="27255">MKMYCIKCGVELEDGVKRCPLCETAVPEIKETEEEFAREYPIININLYEMKMKKVKKAIFLSFFTISIISILEVFFQNLIMYEKLEWGYYAIPSILVFDLGLFVFLDSYRMRTNLFLILTGLTVFFLILDFGDKKLTWSIGRGIPIVFVFYLISFVFSYVWDKHKSDRMKILNFFIFFVGIFLLVLELIISKKMTWSIFSSIPLFILSIMLRYAYKSYKEEFKRRLHR</sequence>
<dbReference type="EMBL" id="LSDD01000013">
    <property type="protein sequence ID" value="KXB69833.1"/>
    <property type="molecule type" value="Genomic_DNA"/>
</dbReference>
<dbReference type="STRING" id="157687.HMPREF3180_00226"/>
<keyword evidence="1" id="KW-1133">Transmembrane helix</keyword>
<protein>
    <recommendedName>
        <fullName evidence="4">Small multidrug resistance protein</fullName>
    </recommendedName>
</protein>
<feature type="transmembrane region" description="Helical" evidence="1">
    <location>
        <begin position="196"/>
        <end position="215"/>
    </location>
</feature>
<dbReference type="PATRIC" id="fig|157687.3.peg.228"/>
<keyword evidence="3" id="KW-1185">Reference proteome</keyword>
<feature type="transmembrane region" description="Helical" evidence="1">
    <location>
        <begin position="172"/>
        <end position="190"/>
    </location>
</feature>
<feature type="transmembrane region" description="Helical" evidence="1">
    <location>
        <begin position="58"/>
        <end position="81"/>
    </location>
</feature>
<evidence type="ECO:0000313" key="2">
    <source>
        <dbReference type="EMBL" id="KXB69833.1"/>
    </source>
</evidence>
<organism evidence="2 3">
    <name type="scientific">Leptotrichia wadei</name>
    <dbReference type="NCBI Taxonomy" id="157687"/>
    <lineage>
        <taxon>Bacteria</taxon>
        <taxon>Fusobacteriati</taxon>
        <taxon>Fusobacteriota</taxon>
        <taxon>Fusobacteriia</taxon>
        <taxon>Fusobacteriales</taxon>
        <taxon>Leptotrichiaceae</taxon>
        <taxon>Leptotrichia</taxon>
    </lineage>
</organism>
<evidence type="ECO:0000313" key="3">
    <source>
        <dbReference type="Proteomes" id="UP000070483"/>
    </source>
</evidence>
<reference evidence="3" key="1">
    <citation type="submission" date="2016-01" db="EMBL/GenBank/DDBJ databases">
        <authorList>
            <person name="Mitreva M."/>
            <person name="Pepin K.H."/>
            <person name="Mihindukulasuriya K.A."/>
            <person name="Fulton R."/>
            <person name="Fronick C."/>
            <person name="O'Laughlin M."/>
            <person name="Miner T."/>
            <person name="Herter B."/>
            <person name="Rosa B.A."/>
            <person name="Cordes M."/>
            <person name="Tomlinson C."/>
            <person name="Wollam A."/>
            <person name="Palsikar V.B."/>
            <person name="Mardis E.R."/>
            <person name="Wilson R.K."/>
        </authorList>
    </citation>
    <scope>NUCLEOTIDE SEQUENCE [LARGE SCALE GENOMIC DNA]</scope>
    <source>
        <strain evidence="3">KA00185</strain>
    </source>
</reference>
<proteinExistence type="predicted"/>
<gene>
    <name evidence="2" type="ORF">HMPREF3180_00226</name>
</gene>
<keyword evidence="1" id="KW-0472">Membrane</keyword>
<feature type="transmembrane region" description="Helical" evidence="1">
    <location>
        <begin position="113"/>
        <end position="131"/>
    </location>
</feature>
<accession>A0A134AQ64</accession>
<comment type="caution">
    <text evidence="2">The sequence shown here is derived from an EMBL/GenBank/DDBJ whole genome shotgun (WGS) entry which is preliminary data.</text>
</comment>
<dbReference type="AlphaFoldDB" id="A0A134AQ64"/>
<evidence type="ECO:0000256" key="1">
    <source>
        <dbReference type="SAM" id="Phobius"/>
    </source>
</evidence>
<dbReference type="InterPro" id="IPR046283">
    <property type="entry name" value="DUF6320"/>
</dbReference>
<feature type="transmembrane region" description="Helical" evidence="1">
    <location>
        <begin position="87"/>
        <end position="106"/>
    </location>
</feature>
<name>A0A134AQ64_9FUSO</name>
<dbReference type="Pfam" id="PF19845">
    <property type="entry name" value="DUF6320"/>
    <property type="match status" value="1"/>
</dbReference>